<evidence type="ECO:0000256" key="1">
    <source>
        <dbReference type="ARBA" id="ARBA00011009"/>
    </source>
</evidence>
<dbReference type="GO" id="GO:0047952">
    <property type="term" value="F:glycerol-3-phosphate dehydrogenase [NAD(P)+] activity"/>
    <property type="evidence" value="ECO:0007669"/>
    <property type="project" value="UniProtKB-EC"/>
</dbReference>
<dbReference type="GO" id="GO:0005829">
    <property type="term" value="C:cytosol"/>
    <property type="evidence" value="ECO:0007669"/>
    <property type="project" value="TreeGrafter"/>
</dbReference>
<evidence type="ECO:0000256" key="2">
    <source>
        <dbReference type="ARBA" id="ARBA00023002"/>
    </source>
</evidence>
<feature type="region of interest" description="Disordered" evidence="3">
    <location>
        <begin position="360"/>
        <end position="384"/>
    </location>
</feature>
<dbReference type="InterPro" id="IPR013328">
    <property type="entry name" value="6PGD_dom2"/>
</dbReference>
<evidence type="ECO:0000256" key="3">
    <source>
        <dbReference type="SAM" id="MobiDB-lite"/>
    </source>
</evidence>
<keyword evidence="2 6" id="KW-0560">Oxidoreductase</keyword>
<proteinExistence type="inferred from homology"/>
<feature type="domain" description="Glycerol-3-phosphate dehydrogenase NAD-dependent C-terminal" evidence="5">
    <location>
        <begin position="202"/>
        <end position="338"/>
    </location>
</feature>
<dbReference type="AlphaFoldDB" id="A0A1J5QFM6"/>
<dbReference type="InterPro" id="IPR006109">
    <property type="entry name" value="G3P_DH_NAD-dep_C"/>
</dbReference>
<dbReference type="GO" id="GO:0051287">
    <property type="term" value="F:NAD binding"/>
    <property type="evidence" value="ECO:0007669"/>
    <property type="project" value="InterPro"/>
</dbReference>
<reference evidence="6" key="1">
    <citation type="submission" date="2016-10" db="EMBL/GenBank/DDBJ databases">
        <title>Sequence of Gallionella enrichment culture.</title>
        <authorList>
            <person name="Poehlein A."/>
            <person name="Muehling M."/>
            <person name="Daniel R."/>
        </authorList>
    </citation>
    <scope>NUCLEOTIDE SEQUENCE</scope>
</reference>
<dbReference type="InterPro" id="IPR011128">
    <property type="entry name" value="G3P_DH_NAD-dep_N"/>
</dbReference>
<dbReference type="InterPro" id="IPR008927">
    <property type="entry name" value="6-PGluconate_DH-like_C_sf"/>
</dbReference>
<dbReference type="PRINTS" id="PR00077">
    <property type="entry name" value="GPDHDRGNASE"/>
</dbReference>
<dbReference type="SUPFAM" id="SSF48179">
    <property type="entry name" value="6-phosphogluconate dehydrogenase C-terminal domain-like"/>
    <property type="match status" value="1"/>
</dbReference>
<organism evidence="6">
    <name type="scientific">mine drainage metagenome</name>
    <dbReference type="NCBI Taxonomy" id="410659"/>
    <lineage>
        <taxon>unclassified sequences</taxon>
        <taxon>metagenomes</taxon>
        <taxon>ecological metagenomes</taxon>
    </lineage>
</organism>
<dbReference type="GO" id="GO:0005975">
    <property type="term" value="P:carbohydrate metabolic process"/>
    <property type="evidence" value="ECO:0007669"/>
    <property type="project" value="InterPro"/>
</dbReference>
<dbReference type="InterPro" id="IPR036291">
    <property type="entry name" value="NAD(P)-bd_dom_sf"/>
</dbReference>
<dbReference type="Gene3D" id="3.40.50.720">
    <property type="entry name" value="NAD(P)-binding Rossmann-like Domain"/>
    <property type="match status" value="1"/>
</dbReference>
<dbReference type="Gene3D" id="1.10.1040.10">
    <property type="entry name" value="N-(1-d-carboxylethyl)-l-norvaline Dehydrogenase, domain 2"/>
    <property type="match status" value="1"/>
</dbReference>
<evidence type="ECO:0000313" key="6">
    <source>
        <dbReference type="EMBL" id="OIQ82345.1"/>
    </source>
</evidence>
<dbReference type="PANTHER" id="PTHR11728:SF1">
    <property type="entry name" value="GLYCEROL-3-PHOSPHATE DEHYDROGENASE [NAD(+)] 2, CHLOROPLASTIC"/>
    <property type="match status" value="1"/>
</dbReference>
<dbReference type="HAMAP" id="MF_00394">
    <property type="entry name" value="NAD_Glyc3P_dehydrog"/>
    <property type="match status" value="1"/>
</dbReference>
<evidence type="ECO:0000259" key="4">
    <source>
        <dbReference type="Pfam" id="PF01210"/>
    </source>
</evidence>
<evidence type="ECO:0000259" key="5">
    <source>
        <dbReference type="Pfam" id="PF07479"/>
    </source>
</evidence>
<sequence>MYAIIDTLDAPIARVAVLGSGAWGTALAAALRRSGARVALWTRRADLAHAIQTQNRNPRHLPGIDLPAGLRADTDMAKALCDADCVIVAVPCAALRQVARRAAGLLTRHRVPVLAACKGIEHGTGALMTQVLREELDRGTPVGILGGPSFAHEVAQGLPTVLTLAMPALNAASPDAGLARDFAHKLHRQLAPAGVGLELTDDAVGAQVGGALKNMIAIACGMATARGLGENARAAIVTRGLDDMRRLTVALGGRVETLLSSCGAGDLFLTCSSEQSRNTRLGLRLGRNQAAGDTEELAEGVACSVSVRALEQRLGLRLHVARAVRDVLHQHVTPERALERLIHTAPADQTKMAIAQVLTSAPKTTRETGTLRPAAQRQPCLHAQ</sequence>
<dbReference type="NCBIfam" id="NF000942">
    <property type="entry name" value="PRK00094.1-4"/>
    <property type="match status" value="1"/>
</dbReference>
<accession>A0A1J5QFM6</accession>
<comment type="caution">
    <text evidence="6">The sequence shown here is derived from an EMBL/GenBank/DDBJ whole genome shotgun (WGS) entry which is preliminary data.</text>
</comment>
<gene>
    <name evidence="6" type="primary">gpsA_14</name>
    <name evidence="6" type="ORF">GALL_358680</name>
</gene>
<dbReference type="EMBL" id="MLJW01000815">
    <property type="protein sequence ID" value="OIQ82345.1"/>
    <property type="molecule type" value="Genomic_DNA"/>
</dbReference>
<dbReference type="GO" id="GO:0046168">
    <property type="term" value="P:glycerol-3-phosphate catabolic process"/>
    <property type="evidence" value="ECO:0007669"/>
    <property type="project" value="InterPro"/>
</dbReference>
<dbReference type="PIRSF" id="PIRSF000114">
    <property type="entry name" value="Glycerol-3-P_dh"/>
    <property type="match status" value="1"/>
</dbReference>
<dbReference type="SUPFAM" id="SSF51735">
    <property type="entry name" value="NAD(P)-binding Rossmann-fold domains"/>
    <property type="match status" value="1"/>
</dbReference>
<protein>
    <submittedName>
        <fullName evidence="6">Glycerol-3-phosphate dehydrogenase</fullName>
        <ecNumber evidence="6">1.1.1.94</ecNumber>
    </submittedName>
</protein>
<feature type="domain" description="Glycerol-3-phosphate dehydrogenase NAD-dependent N-terminal" evidence="4">
    <location>
        <begin position="15"/>
        <end position="169"/>
    </location>
</feature>
<comment type="similarity">
    <text evidence="1">Belongs to the NAD-dependent glycerol-3-phosphate dehydrogenase family.</text>
</comment>
<dbReference type="Pfam" id="PF01210">
    <property type="entry name" value="NAD_Gly3P_dh_N"/>
    <property type="match status" value="1"/>
</dbReference>
<dbReference type="EC" id="1.1.1.94" evidence="6"/>
<dbReference type="Pfam" id="PF07479">
    <property type="entry name" value="NAD_Gly3P_dh_C"/>
    <property type="match status" value="1"/>
</dbReference>
<name>A0A1J5QFM6_9ZZZZ</name>
<dbReference type="PANTHER" id="PTHR11728">
    <property type="entry name" value="GLYCEROL-3-PHOSPHATE DEHYDROGENASE"/>
    <property type="match status" value="1"/>
</dbReference>
<dbReference type="NCBIfam" id="NF000940">
    <property type="entry name" value="PRK00094.1-2"/>
    <property type="match status" value="1"/>
</dbReference>
<dbReference type="PROSITE" id="PS00957">
    <property type="entry name" value="NAD_G3PDH"/>
    <property type="match status" value="1"/>
</dbReference>
<dbReference type="InterPro" id="IPR006168">
    <property type="entry name" value="G3P_DH_NAD-dep"/>
</dbReference>